<proteinExistence type="predicted"/>
<dbReference type="RefSeq" id="WP_145652285.1">
    <property type="nucleotide sequence ID" value="NZ_VLLB01000011.1"/>
</dbReference>
<sequence>MSRLATAARVVLGAPGIVNADGELRLTVPVRNVGDTSLAGLAVRAVTLGGAVRTSPAAFPLVLGLLEAGGVATIAVRFRDPALLPGTRCLLSLTVSHFVHGAGHRAAGRQVHSLVLNRCVQIPPPTCAAAATLHARVRTERAAGSWRYTLYNDEAADSGLYLSALALMVSAPVAILGTPPGWRGETDGYSYVFWRAADYLPPYPNHLMPGDVLEGFVLGSPRTAAQASAAALASWNHSADTAGPVLAGDVLTPY</sequence>
<dbReference type="Proteomes" id="UP000318431">
    <property type="component" value="Unassembled WGS sequence"/>
</dbReference>
<evidence type="ECO:0000313" key="2">
    <source>
        <dbReference type="Proteomes" id="UP000318431"/>
    </source>
</evidence>
<dbReference type="AlphaFoldDB" id="A0A562QZ26"/>
<evidence type="ECO:0000313" key="1">
    <source>
        <dbReference type="EMBL" id="TWI61460.1"/>
    </source>
</evidence>
<protein>
    <submittedName>
        <fullName evidence="1">Uncharacterized protein</fullName>
    </submittedName>
</protein>
<comment type="caution">
    <text evidence="1">The sequence shown here is derived from an EMBL/GenBank/DDBJ whole genome shotgun (WGS) entry which is preliminary data.</text>
</comment>
<dbReference type="OrthoDB" id="8745635at2"/>
<accession>A0A562QZ26</accession>
<reference evidence="1 2" key="1">
    <citation type="journal article" date="2015" name="Stand. Genomic Sci.">
        <title>Genomic Encyclopedia of Bacterial and Archaeal Type Strains, Phase III: the genomes of soil and plant-associated and newly described type strains.</title>
        <authorList>
            <person name="Whitman W.B."/>
            <person name="Woyke T."/>
            <person name="Klenk H.P."/>
            <person name="Zhou Y."/>
            <person name="Lilburn T.G."/>
            <person name="Beck B.J."/>
            <person name="De Vos P."/>
            <person name="Vandamme P."/>
            <person name="Eisen J.A."/>
            <person name="Garrity G."/>
            <person name="Hugenholtz P."/>
            <person name="Kyrpides N.C."/>
        </authorList>
    </citation>
    <scope>NUCLEOTIDE SEQUENCE [LARGE SCALE GENOMIC DNA]</scope>
    <source>
        <strain evidence="1 2">CGMCC 1.10822</strain>
    </source>
</reference>
<gene>
    <name evidence="1" type="ORF">IP91_04540</name>
</gene>
<dbReference type="EMBL" id="VLLB01000011">
    <property type="protein sequence ID" value="TWI61460.1"/>
    <property type="molecule type" value="Genomic_DNA"/>
</dbReference>
<name>A0A562QZ26_9BURK</name>
<organism evidence="1 2">
    <name type="scientific">Pseudoduganella lurida</name>
    <dbReference type="NCBI Taxonomy" id="1036180"/>
    <lineage>
        <taxon>Bacteria</taxon>
        <taxon>Pseudomonadati</taxon>
        <taxon>Pseudomonadota</taxon>
        <taxon>Betaproteobacteria</taxon>
        <taxon>Burkholderiales</taxon>
        <taxon>Oxalobacteraceae</taxon>
        <taxon>Telluria group</taxon>
        <taxon>Pseudoduganella</taxon>
    </lineage>
</organism>
<keyword evidence="2" id="KW-1185">Reference proteome</keyword>